<feature type="domain" description="Ribosomal protein bL31m N-terminal" evidence="3">
    <location>
        <begin position="48"/>
        <end position="89"/>
    </location>
</feature>
<dbReference type="SUPFAM" id="SSF143800">
    <property type="entry name" value="L28p-like"/>
    <property type="match status" value="1"/>
</dbReference>
<dbReference type="PANTHER" id="PTHR28174:SF1">
    <property type="entry name" value="LARGE RIBOSOMAL SUBUNIT PROTEIN BL31M"/>
    <property type="match status" value="1"/>
</dbReference>
<protein>
    <submittedName>
        <fullName evidence="4">1562_t:CDS:1</fullName>
    </submittedName>
</protein>
<dbReference type="InterPro" id="IPR048874">
    <property type="entry name" value="Ribosomal_bL31m_N"/>
</dbReference>
<reference evidence="4" key="1">
    <citation type="submission" date="2021-06" db="EMBL/GenBank/DDBJ databases">
        <authorList>
            <person name="Kallberg Y."/>
            <person name="Tangrot J."/>
            <person name="Rosling A."/>
        </authorList>
    </citation>
    <scope>NUCLEOTIDE SEQUENCE</scope>
    <source>
        <strain evidence="4">BR232B</strain>
    </source>
</reference>
<keyword evidence="1" id="KW-0689">Ribosomal protein</keyword>
<dbReference type="Pfam" id="PF21492">
    <property type="entry name" value="bL31_N"/>
    <property type="match status" value="1"/>
</dbReference>
<keyword evidence="2" id="KW-0687">Ribonucleoprotein</keyword>
<comment type="caution">
    <text evidence="4">The sequence shown here is derived from an EMBL/GenBank/DDBJ whole genome shotgun (WGS) entry which is preliminary data.</text>
</comment>
<dbReference type="GO" id="GO:0032543">
    <property type="term" value="P:mitochondrial translation"/>
    <property type="evidence" value="ECO:0007669"/>
    <property type="project" value="InterPro"/>
</dbReference>
<gene>
    <name evidence="4" type="ORF">PBRASI_LOCUS2542</name>
</gene>
<dbReference type="PANTHER" id="PTHR28174">
    <property type="entry name" value="54S RIBOSOMAL PROTEIN L36, MITOCHONDRIAL"/>
    <property type="match status" value="1"/>
</dbReference>
<name>A0A9N9EZM7_9GLOM</name>
<evidence type="ECO:0000256" key="2">
    <source>
        <dbReference type="ARBA" id="ARBA00023274"/>
    </source>
</evidence>
<dbReference type="Gene3D" id="6.20.130.10">
    <property type="match status" value="1"/>
</dbReference>
<organism evidence="4 5">
    <name type="scientific">Paraglomus brasilianum</name>
    <dbReference type="NCBI Taxonomy" id="144538"/>
    <lineage>
        <taxon>Eukaryota</taxon>
        <taxon>Fungi</taxon>
        <taxon>Fungi incertae sedis</taxon>
        <taxon>Mucoromycota</taxon>
        <taxon>Glomeromycotina</taxon>
        <taxon>Glomeromycetes</taxon>
        <taxon>Paraglomerales</taxon>
        <taxon>Paraglomeraceae</taxon>
        <taxon>Paraglomus</taxon>
    </lineage>
</organism>
<evidence type="ECO:0000313" key="4">
    <source>
        <dbReference type="EMBL" id="CAG8499717.1"/>
    </source>
</evidence>
<evidence type="ECO:0000259" key="3">
    <source>
        <dbReference type="Pfam" id="PF21492"/>
    </source>
</evidence>
<sequence length="150" mass="16900">MQSFRAILRPYKACHSLSPHTYPAPLSLSLSLTLPRPLYYSTKQSKPIPPKFVQRVFLTDGSSYVYHTTSPKPQVKLVKDTRNHPLWNEYSDGVGLFDESGQLSKFSSRYGETDFGLEFLESDEKLPELSAKEAAKMAKANQKSKKKGGK</sequence>
<dbReference type="Proteomes" id="UP000789739">
    <property type="component" value="Unassembled WGS sequence"/>
</dbReference>
<dbReference type="OrthoDB" id="5587740at2759"/>
<proteinExistence type="predicted"/>
<evidence type="ECO:0000256" key="1">
    <source>
        <dbReference type="ARBA" id="ARBA00022980"/>
    </source>
</evidence>
<dbReference type="GO" id="GO:0003735">
    <property type="term" value="F:structural constituent of ribosome"/>
    <property type="evidence" value="ECO:0007669"/>
    <property type="project" value="InterPro"/>
</dbReference>
<dbReference type="InterPro" id="IPR034704">
    <property type="entry name" value="Ribosomal_bL28/bL31-like_sf"/>
</dbReference>
<evidence type="ECO:0000313" key="5">
    <source>
        <dbReference type="Proteomes" id="UP000789739"/>
    </source>
</evidence>
<accession>A0A9N9EZM7</accession>
<dbReference type="GO" id="GO:0005762">
    <property type="term" value="C:mitochondrial large ribosomal subunit"/>
    <property type="evidence" value="ECO:0007669"/>
    <property type="project" value="InterPro"/>
</dbReference>
<dbReference type="AlphaFoldDB" id="A0A9N9EZM7"/>
<keyword evidence="5" id="KW-1185">Reference proteome</keyword>
<dbReference type="EMBL" id="CAJVPI010000201">
    <property type="protein sequence ID" value="CAG8499717.1"/>
    <property type="molecule type" value="Genomic_DNA"/>
</dbReference>
<dbReference type="InterPro" id="IPR034600">
    <property type="entry name" value="Ribosomal_bL31m"/>
</dbReference>